<reference evidence="1 2" key="1">
    <citation type="submission" date="2018-11" db="EMBL/GenBank/DDBJ databases">
        <title>Gordonia insulae sp. nov., isolated from an island soil.</title>
        <authorList>
            <person name="Kim Y.S."/>
            <person name="Kim S.B."/>
        </authorList>
    </citation>
    <scope>NUCLEOTIDE SEQUENCE [LARGE SCALE GENOMIC DNA]</scope>
    <source>
        <strain evidence="1 2">MMS17-SY073</strain>
    </source>
</reference>
<dbReference type="EMBL" id="CP033972">
    <property type="protein sequence ID" value="AZG45649.1"/>
    <property type="molecule type" value="Genomic_DNA"/>
</dbReference>
<evidence type="ECO:0000313" key="1">
    <source>
        <dbReference type="EMBL" id="AZG45649.1"/>
    </source>
</evidence>
<sequence length="49" mass="5924">MNNEEYRRPHEQLDDPDLSEEARAYLARKAKQADQFIREVDQYTPDEEL</sequence>
<organism evidence="1 2">
    <name type="scientific">Gordonia insulae</name>
    <dbReference type="NCBI Taxonomy" id="2420509"/>
    <lineage>
        <taxon>Bacteria</taxon>
        <taxon>Bacillati</taxon>
        <taxon>Actinomycetota</taxon>
        <taxon>Actinomycetes</taxon>
        <taxon>Mycobacteriales</taxon>
        <taxon>Gordoniaceae</taxon>
        <taxon>Gordonia</taxon>
    </lineage>
</organism>
<proteinExistence type="predicted"/>
<accession>A0A3G8JMH5</accession>
<dbReference type="KEGG" id="gom:D7316_02249"/>
<gene>
    <name evidence="1" type="ORF">D7316_02249</name>
</gene>
<evidence type="ECO:0000313" key="2">
    <source>
        <dbReference type="Proteomes" id="UP000271469"/>
    </source>
</evidence>
<dbReference type="Proteomes" id="UP000271469">
    <property type="component" value="Chromosome"/>
</dbReference>
<name>A0A3G8JMH5_9ACTN</name>
<dbReference type="AlphaFoldDB" id="A0A3G8JMH5"/>
<dbReference type="RefSeq" id="WP_164473772.1">
    <property type="nucleotide sequence ID" value="NZ_CP033972.1"/>
</dbReference>
<keyword evidence="2" id="KW-1185">Reference proteome</keyword>
<protein>
    <submittedName>
        <fullName evidence="1">Uncharacterized protein</fullName>
    </submittedName>
</protein>